<dbReference type="EMBL" id="CP041614">
    <property type="protein sequence ID" value="QDO86475.1"/>
    <property type="molecule type" value="Genomic_DNA"/>
</dbReference>
<protein>
    <submittedName>
        <fullName evidence="9">Cytochrome c</fullName>
    </submittedName>
</protein>
<dbReference type="InterPro" id="IPR009056">
    <property type="entry name" value="Cyt_c-like_dom"/>
</dbReference>
<keyword evidence="1" id="KW-0813">Transport</keyword>
<feature type="chain" id="PRO_5046404833" evidence="7">
    <location>
        <begin position="32"/>
        <end position="109"/>
    </location>
</feature>
<dbReference type="InterPro" id="IPR050597">
    <property type="entry name" value="Cytochrome_c_Oxidase_Subunit"/>
</dbReference>
<dbReference type="InterPro" id="IPR036909">
    <property type="entry name" value="Cyt_c-like_dom_sf"/>
</dbReference>
<keyword evidence="5 6" id="KW-0408">Iron</keyword>
<name>A0ABX5X543_9GAMM</name>
<sequence length="109" mass="11993">MFNLRSAEPALSLTLSSLVMLAVLASSAAQAGESPQLLNMCIACHGTVGTNDFPNIADLRWQNQEYLVKQLQAFKSGERSDKTMSKVAQLLTDEDMQSLAQYFYTGENK</sequence>
<dbReference type="PROSITE" id="PS51007">
    <property type="entry name" value="CYTC"/>
    <property type="match status" value="1"/>
</dbReference>
<evidence type="ECO:0000256" key="4">
    <source>
        <dbReference type="ARBA" id="ARBA00022982"/>
    </source>
</evidence>
<evidence type="ECO:0000256" key="5">
    <source>
        <dbReference type="ARBA" id="ARBA00023004"/>
    </source>
</evidence>
<proteinExistence type="predicted"/>
<feature type="signal peptide" evidence="7">
    <location>
        <begin position="1"/>
        <end position="31"/>
    </location>
</feature>
<reference evidence="9 10" key="1">
    <citation type="submission" date="2019-07" db="EMBL/GenBank/DDBJ databases">
        <title>Shewanella sp. YLB-06 whole genomic sequence.</title>
        <authorList>
            <person name="Yu L."/>
        </authorList>
    </citation>
    <scope>NUCLEOTIDE SEQUENCE [LARGE SCALE GENOMIC DNA]</scope>
    <source>
        <strain evidence="9 10">YLB-06</strain>
    </source>
</reference>
<dbReference type="Gene3D" id="1.10.760.10">
    <property type="entry name" value="Cytochrome c-like domain"/>
    <property type="match status" value="1"/>
</dbReference>
<evidence type="ECO:0000313" key="9">
    <source>
        <dbReference type="EMBL" id="QDO86475.1"/>
    </source>
</evidence>
<feature type="domain" description="Cytochrome c" evidence="8">
    <location>
        <begin position="27"/>
        <end position="107"/>
    </location>
</feature>
<dbReference type="PANTHER" id="PTHR33751:SF9">
    <property type="entry name" value="CYTOCHROME C4"/>
    <property type="match status" value="1"/>
</dbReference>
<evidence type="ECO:0000259" key="8">
    <source>
        <dbReference type="PROSITE" id="PS51007"/>
    </source>
</evidence>
<evidence type="ECO:0000256" key="2">
    <source>
        <dbReference type="ARBA" id="ARBA00022617"/>
    </source>
</evidence>
<dbReference type="PANTHER" id="PTHR33751">
    <property type="entry name" value="CBB3-TYPE CYTOCHROME C OXIDASE SUBUNIT FIXP"/>
    <property type="match status" value="1"/>
</dbReference>
<gene>
    <name evidence="9" type="ORF">FM037_00025</name>
</gene>
<dbReference type="Pfam" id="PF13442">
    <property type="entry name" value="Cytochrome_CBB3"/>
    <property type="match status" value="1"/>
</dbReference>
<evidence type="ECO:0000256" key="1">
    <source>
        <dbReference type="ARBA" id="ARBA00022448"/>
    </source>
</evidence>
<dbReference type="Proteomes" id="UP000315947">
    <property type="component" value="Chromosome"/>
</dbReference>
<keyword evidence="10" id="KW-1185">Reference proteome</keyword>
<keyword evidence="4" id="KW-0249">Electron transport</keyword>
<keyword evidence="7" id="KW-0732">Signal</keyword>
<accession>A0ABX5X543</accession>
<keyword evidence="2 6" id="KW-0349">Heme</keyword>
<keyword evidence="3 6" id="KW-0479">Metal-binding</keyword>
<dbReference type="SUPFAM" id="SSF46626">
    <property type="entry name" value="Cytochrome c"/>
    <property type="match status" value="1"/>
</dbReference>
<evidence type="ECO:0000256" key="6">
    <source>
        <dbReference type="PROSITE-ProRule" id="PRU00433"/>
    </source>
</evidence>
<evidence type="ECO:0000256" key="7">
    <source>
        <dbReference type="SAM" id="SignalP"/>
    </source>
</evidence>
<evidence type="ECO:0000256" key="3">
    <source>
        <dbReference type="ARBA" id="ARBA00022723"/>
    </source>
</evidence>
<evidence type="ECO:0000313" key="10">
    <source>
        <dbReference type="Proteomes" id="UP000315947"/>
    </source>
</evidence>
<organism evidence="9 10">
    <name type="scientific">Shewanella psychropiezotolerans</name>
    <dbReference type="NCBI Taxonomy" id="2593655"/>
    <lineage>
        <taxon>Bacteria</taxon>
        <taxon>Pseudomonadati</taxon>
        <taxon>Pseudomonadota</taxon>
        <taxon>Gammaproteobacteria</taxon>
        <taxon>Alteromonadales</taxon>
        <taxon>Shewanellaceae</taxon>
        <taxon>Shewanella</taxon>
    </lineage>
</organism>